<dbReference type="AlphaFoldDB" id="A0A8D8JRI8"/>
<dbReference type="EMBL" id="HBUE01094375">
    <property type="protein sequence ID" value="CAG6482735.1"/>
    <property type="molecule type" value="Transcribed_RNA"/>
</dbReference>
<sequence>MLKKRMLQLIRRNLRVKKTMVKPSLKRKMPSSSSITRFSVISASQNTMHLRSCRHTFGTYMAFQVTSSAAIRSCIEDVACWSTFPSISIRKHFAASCATRTMRVKQVLSCTTCISIFLRIRSLSNVPSVHGPS</sequence>
<organism evidence="1">
    <name type="scientific">Culex pipiens</name>
    <name type="common">House mosquito</name>
    <dbReference type="NCBI Taxonomy" id="7175"/>
    <lineage>
        <taxon>Eukaryota</taxon>
        <taxon>Metazoa</taxon>
        <taxon>Ecdysozoa</taxon>
        <taxon>Arthropoda</taxon>
        <taxon>Hexapoda</taxon>
        <taxon>Insecta</taxon>
        <taxon>Pterygota</taxon>
        <taxon>Neoptera</taxon>
        <taxon>Endopterygota</taxon>
        <taxon>Diptera</taxon>
        <taxon>Nematocera</taxon>
        <taxon>Culicoidea</taxon>
        <taxon>Culicidae</taxon>
        <taxon>Culicinae</taxon>
        <taxon>Culicini</taxon>
        <taxon>Culex</taxon>
        <taxon>Culex</taxon>
    </lineage>
</organism>
<accession>A0A8D8JRI8</accession>
<name>A0A8D8JRI8_CULPI</name>
<reference evidence="1" key="1">
    <citation type="submission" date="2021-05" db="EMBL/GenBank/DDBJ databases">
        <authorList>
            <person name="Alioto T."/>
            <person name="Alioto T."/>
            <person name="Gomez Garrido J."/>
        </authorList>
    </citation>
    <scope>NUCLEOTIDE SEQUENCE</scope>
</reference>
<dbReference type="EMBL" id="HBUE01190566">
    <property type="protein sequence ID" value="CAG6524969.1"/>
    <property type="molecule type" value="Transcribed_RNA"/>
</dbReference>
<dbReference type="EMBL" id="HBUE01094371">
    <property type="protein sequence ID" value="CAG6482724.1"/>
    <property type="molecule type" value="Transcribed_RNA"/>
</dbReference>
<dbReference type="EMBL" id="HBUE01094378">
    <property type="protein sequence ID" value="CAG6482742.1"/>
    <property type="molecule type" value="Transcribed_RNA"/>
</dbReference>
<dbReference type="EMBL" id="HBUE01296449">
    <property type="protein sequence ID" value="CAG6576658.1"/>
    <property type="molecule type" value="Transcribed_RNA"/>
</dbReference>
<evidence type="ECO:0000313" key="1">
    <source>
        <dbReference type="EMBL" id="CAG6576658.1"/>
    </source>
</evidence>
<dbReference type="EMBL" id="HBUE01094372">
    <property type="protein sequence ID" value="CAG6482727.1"/>
    <property type="molecule type" value="Transcribed_RNA"/>
</dbReference>
<protein>
    <submittedName>
        <fullName evidence="1">(northern house mosquito) hypothetical protein</fullName>
    </submittedName>
</protein>
<proteinExistence type="predicted"/>